<dbReference type="GO" id="GO:0016358">
    <property type="term" value="P:dendrite development"/>
    <property type="evidence" value="ECO:0007669"/>
    <property type="project" value="TreeGrafter"/>
</dbReference>
<feature type="domain" description="VWFA" evidence="3">
    <location>
        <begin position="495"/>
        <end position="676"/>
    </location>
</feature>
<dbReference type="PROSITE" id="PS50940">
    <property type="entry name" value="CHIT_BIND_II"/>
    <property type="match status" value="2"/>
</dbReference>
<dbReference type="Pfam" id="PF00092">
    <property type="entry name" value="VWA"/>
    <property type="match status" value="7"/>
</dbReference>
<dbReference type="SUPFAM" id="SSF53300">
    <property type="entry name" value="vWA-like"/>
    <property type="match status" value="7"/>
</dbReference>
<feature type="compositionally biased region" description="Low complexity" evidence="1">
    <location>
        <begin position="1224"/>
        <end position="1332"/>
    </location>
</feature>
<dbReference type="GO" id="GO:0007409">
    <property type="term" value="P:axonogenesis"/>
    <property type="evidence" value="ECO:0007669"/>
    <property type="project" value="TreeGrafter"/>
</dbReference>
<dbReference type="GO" id="GO:0005829">
    <property type="term" value="C:cytosol"/>
    <property type="evidence" value="ECO:0007669"/>
    <property type="project" value="TreeGrafter"/>
</dbReference>
<dbReference type="Gene3D" id="3.40.50.410">
    <property type="entry name" value="von Willebrand factor, type A domain"/>
    <property type="match status" value="7"/>
</dbReference>
<evidence type="ECO:0000256" key="1">
    <source>
        <dbReference type="SAM" id="MobiDB-lite"/>
    </source>
</evidence>
<dbReference type="PANTHER" id="PTHR13843">
    <property type="entry name" value="MICROTUBULE-ASSOCIATED PROTEIN"/>
    <property type="match status" value="1"/>
</dbReference>
<evidence type="ECO:0000256" key="2">
    <source>
        <dbReference type="SAM" id="SignalP"/>
    </source>
</evidence>
<dbReference type="GO" id="GO:0043025">
    <property type="term" value="C:neuronal cell body"/>
    <property type="evidence" value="ECO:0007669"/>
    <property type="project" value="TreeGrafter"/>
</dbReference>
<evidence type="ECO:0008006" key="7">
    <source>
        <dbReference type="Google" id="ProtNLM"/>
    </source>
</evidence>
<dbReference type="GO" id="GO:0008061">
    <property type="term" value="F:chitin binding"/>
    <property type="evidence" value="ECO:0007669"/>
    <property type="project" value="InterPro"/>
</dbReference>
<dbReference type="InterPro" id="IPR036465">
    <property type="entry name" value="vWFA_dom_sf"/>
</dbReference>
<keyword evidence="6" id="KW-1185">Reference proteome</keyword>
<keyword evidence="2" id="KW-0732">Signal</keyword>
<feature type="domain" description="VWFA" evidence="3">
    <location>
        <begin position="1344"/>
        <end position="1522"/>
    </location>
</feature>
<gene>
    <name evidence="5" type="ORF">RRG08_001023</name>
</gene>
<accession>A0AAE1AVP7</accession>
<feature type="compositionally biased region" description="Low complexity" evidence="1">
    <location>
        <begin position="964"/>
        <end position="1021"/>
    </location>
</feature>
<dbReference type="GO" id="GO:0030425">
    <property type="term" value="C:dendrite"/>
    <property type="evidence" value="ECO:0007669"/>
    <property type="project" value="TreeGrafter"/>
</dbReference>
<feature type="domain" description="VWFA" evidence="3">
    <location>
        <begin position="1634"/>
        <end position="1808"/>
    </location>
</feature>
<feature type="domain" description="VWFA" evidence="3">
    <location>
        <begin position="252"/>
        <end position="430"/>
    </location>
</feature>
<feature type="region of interest" description="Disordered" evidence="1">
    <location>
        <begin position="1224"/>
        <end position="1334"/>
    </location>
</feature>
<dbReference type="CDD" id="cd00198">
    <property type="entry name" value="vWFA"/>
    <property type="match status" value="7"/>
</dbReference>
<reference evidence="5" key="1">
    <citation type="journal article" date="2023" name="G3 (Bethesda)">
        <title>A reference genome for the long-term kleptoplast-retaining sea slug Elysia crispata morphotype clarki.</title>
        <authorList>
            <person name="Eastman K.E."/>
            <person name="Pendleton A.L."/>
            <person name="Shaikh M.A."/>
            <person name="Suttiyut T."/>
            <person name="Ogas R."/>
            <person name="Tomko P."/>
            <person name="Gavelis G."/>
            <person name="Widhalm J.R."/>
            <person name="Wisecaver J.H."/>
        </authorList>
    </citation>
    <scope>NUCLEOTIDE SEQUENCE</scope>
    <source>
        <strain evidence="5">ECLA1</strain>
    </source>
</reference>
<feature type="region of interest" description="Disordered" evidence="1">
    <location>
        <begin position="454"/>
        <end position="475"/>
    </location>
</feature>
<organism evidence="5 6">
    <name type="scientific">Elysia crispata</name>
    <name type="common">lettuce slug</name>
    <dbReference type="NCBI Taxonomy" id="231223"/>
    <lineage>
        <taxon>Eukaryota</taxon>
        <taxon>Metazoa</taxon>
        <taxon>Spiralia</taxon>
        <taxon>Lophotrochozoa</taxon>
        <taxon>Mollusca</taxon>
        <taxon>Gastropoda</taxon>
        <taxon>Heterobranchia</taxon>
        <taxon>Euthyneura</taxon>
        <taxon>Panpulmonata</taxon>
        <taxon>Sacoglossa</taxon>
        <taxon>Placobranchoidea</taxon>
        <taxon>Plakobranchidae</taxon>
        <taxon>Elysia</taxon>
    </lineage>
</organism>
<protein>
    <recommendedName>
        <fullName evidence="7">Chitinase</fullName>
    </recommendedName>
</protein>
<dbReference type="InterPro" id="IPR002557">
    <property type="entry name" value="Chitin-bd_dom"/>
</dbReference>
<feature type="chain" id="PRO_5042442749" description="Chitinase" evidence="2">
    <location>
        <begin position="27"/>
        <end position="2665"/>
    </location>
</feature>
<comment type="caution">
    <text evidence="5">The sequence shown here is derived from an EMBL/GenBank/DDBJ whole genome shotgun (WGS) entry which is preliminary data.</text>
</comment>
<evidence type="ECO:0000259" key="3">
    <source>
        <dbReference type="PROSITE" id="PS50234"/>
    </source>
</evidence>
<dbReference type="EMBL" id="JAWDGP010001087">
    <property type="protein sequence ID" value="KAK3794873.1"/>
    <property type="molecule type" value="Genomic_DNA"/>
</dbReference>
<feature type="compositionally biased region" description="Low complexity" evidence="1">
    <location>
        <begin position="1545"/>
        <end position="1621"/>
    </location>
</feature>
<dbReference type="GO" id="GO:0008017">
    <property type="term" value="F:microtubule binding"/>
    <property type="evidence" value="ECO:0007669"/>
    <property type="project" value="InterPro"/>
</dbReference>
<dbReference type="GO" id="GO:0003779">
    <property type="term" value="F:actin binding"/>
    <property type="evidence" value="ECO:0007669"/>
    <property type="project" value="TreeGrafter"/>
</dbReference>
<feature type="signal peptide" evidence="2">
    <location>
        <begin position="1"/>
        <end position="26"/>
    </location>
</feature>
<dbReference type="GO" id="GO:0005875">
    <property type="term" value="C:microtubule associated complex"/>
    <property type="evidence" value="ECO:0007669"/>
    <property type="project" value="TreeGrafter"/>
</dbReference>
<proteinExistence type="predicted"/>
<name>A0AAE1AVP7_9GAST</name>
<feature type="domain" description="Chitin-binding type-2" evidence="4">
    <location>
        <begin position="2288"/>
        <end position="2353"/>
    </location>
</feature>
<feature type="domain" description="Chitin-binding type-2" evidence="4">
    <location>
        <begin position="1861"/>
        <end position="1928"/>
    </location>
</feature>
<dbReference type="PANTHER" id="PTHR13843:SF12">
    <property type="entry name" value="ATPASE F1_V1_A1 COMPLEX ALPHA_BETA SUBUNIT NUCLEOTIDE-BINDING DOMAIN-CONTAINING PROTEIN"/>
    <property type="match status" value="1"/>
</dbReference>
<feature type="domain" description="VWFA" evidence="3">
    <location>
        <begin position="34"/>
        <end position="213"/>
    </location>
</feature>
<dbReference type="InterPro" id="IPR036508">
    <property type="entry name" value="Chitin-bd_dom_sf"/>
</dbReference>
<dbReference type="SMART" id="SM00494">
    <property type="entry name" value="ChtBD2"/>
    <property type="match status" value="5"/>
</dbReference>
<dbReference type="SUPFAM" id="SSF57625">
    <property type="entry name" value="Invertebrate chitin-binding proteins"/>
    <property type="match status" value="2"/>
</dbReference>
<feature type="domain" description="VWFA" evidence="3">
    <location>
        <begin position="1033"/>
        <end position="1211"/>
    </location>
</feature>
<sequence length="2665" mass="274718">MKFVATAERLLLGLISIFFVVHTSHAQLCQGNIDIVFAIDDSDSTQRSDGAGGTTLAPGELSLARYFIQNSLFGAASDISMAIIAHSSSGRVLQSFTTDTVVLESSLVFAAENQGSNTGSGLQTAIDLHLASGRSGADKVIIFLLDSGTSDPVASATQAVRARTNGIRVYPVAFGNGNPAPVTNVELGLLGVDPQAFFRVNSDLDLLGVADQIIGQACPVAVAPTTTPLETTTESSQQEGNTLNEACQGFADILIAIDDSSSTQRAAPGGGTEVAPGQIELAEYYIQNSLLNTANINIGLIAHSSSGRVLSGFSNDSTALNASLTFTPEYSNSNTGAALSTSTDLHISSGRAGAAKFTILLINSGTSTPFTTFAQASRARNSGVYVMPVAFGNGGSIPVSNLELGLLGANNAAFFTVMSDADLITLVDSITAVVCPGAITTPFVSTTAAQTTVSTSTSTDSPTTTTTSAIPISTQSMTPGPLGPLSAAACQGFADILIAIDDSSSTQRAAPGGGTEVAPGQIELAEYYIQNSLLNTANINIGLIAHSSSSRVLSGFSNDSTALNASLTFTPEYSNSNTGAALSTSTDLHISSGRAGAAKFTILLLNSGTSTPFTTFAQASRARNSGVYVMPVAFGNGGSIPVSNLELGLLGANNAAFLTVMSDADLITLVDSITAVVCPGAITTPFVSTTAAQTTVSTSVSTDSPTTTTTSTIPVSTQSMTISTEAPTTTSGPSGPLSAAAACQGFADILIAIDDSSSTQRAASGGGTEVAPGQIELAEYYIQNSLLNTANINIGLIAHSNSGRLLSGFSNDSTALNASLTFTPEYSTSNTGAALATSTDLHLSSGRSGAAKFTILLLDEGTTTPFTTFAQASRARNSGVYVIPVGFGDGGSIPVSNLELSLLGANNAAFFTVMSDEELINLVDSINAIACPGAITSATESITSAATVTSTSVTTETTSISTTMVTSTETTTLTTSTTTQSTSEITSTSTLTSTVSTTQTDTATSSDSTSSTTQSASVTTAPSGPAACQGFADILIAIDDSSSTQRAAPGGGTQVAPGQIELAEYYIQNSLLNTANINIGLIAHSSSGRLLSDFSNDSTALNASLTFTPEYSTSNTGAALSTSTDLHLSSGRAGAAKFTILLLDSGTSNPFTTFAQASRARNSGVYVMPVGFGDGGSIPVSNLELSLLGANNANFFTVMSDGELINLVDSITAIVCPGAITSATESTTSAAPSTSTLVTTETPTISTTALTTSTTTQSTSEPSSTSTLSSTVSTTQTESATSTTAPPSTTTLTDSTSSTTQITVAPTVTPTFATSTTTQSPTSTSTESMTIPPSGPAACQGFADILIAIDDSSSTQRAAPGGGTEVAPGQIELAEYYIQNSLLNTANINIGLIAHSSSSRVLSGFSDDSTALNASLTFTPEYSTSNTGSALATSTDLHLDTGRAGAAKFTILLIDSNTIAPFTTFSQASRARNSGIYVIPVAFGNGGSPPVSTLELSLLGANNNAFFTVRNDAELINLVDSISAVVCPGPLPTELPITGMTLAETSSASTTNTGQSSTTSPPTSETSTTTAPTTSTGQSTTTSPTTSETSTTTAPTTSTSPTPTVSTTVTPTQPQTISTTAGTTVTPTCLGLADVVIAIDDSASTQRQPGSVLAPGEIELARYFVENSLLDADNINLALVAHSNTGRVLTSLTADRAVLNNALDNIVPEFSSNNLAAGLQTSIDLLTSSSRSQASKYIIFLLDSRATDAIQAVLLAGRARLLRINVIPVAFASGFFVSDLELSLLAANGVSFRRTNSDSTLINLAASISALVCPSEITAAPPITFTGPTGEITAAPPITFTGPTGGTAASTASPSTSSEPFAPCSALEVINSIAHVTDPTDEAKFIQCYQNSSEVSYTSRFCKFGTMWNNDLGTCTDPVTVSNDPCTSLAEGNVHQYDISCNAYWECIGFFTYSNATCCPSGEAFNGTDCVADANCTAQCPPPPEEQFPLYCPYVVSPAGPEYYRVVTNEFYIDKACPSGLLFNFDLCYCNGSATDSCSEDLRVTFENQTIVDYSKNQQRLTLYPMARMFAFPNDTTVAFWGPNYIIASGFANKEFRKISAVVGFEPTGATNDQVLLHNGPVGDPLGPSVKISITDSSTSGVLDVMFTLVLTLDSAADAVPLNISVQRGGPIEARLMYTGTEVTATVLKSGVLVGSATRMPAFIDDSVSLRKGAFNIGGGGCLGCNNFVGSMDYVKVFDCVADAADLGESPAVGLQDILTPRDTSIMFPTPAAQYLPAATTPSQTDNLAQCTYAEFFNGIAHVPYSGDCGKFLHCEIDNLVTFNVTVKDCPFGTMWSSGQEACSRPFEAECDPCKGTSDNARFPYPRYCQAYLQCAGGVSEIKCCADNEIYNETSGCVVDTLNTCNNTCTIEPDPAYLCFLTNSSQGEGFYYDQVAEADFPCPPGLGFNTTECACSNVIGDTTTTCSPYIDIGFDFSEVVDLSSNKFQVDSGFIAINGNVGDFSDNRAFVIVFGTANVEYFGSQFGMAVNFTAPSSVSGNQTLVYNGAIGSETASIQLSIRSSTSSTITVSFLILTEADTSEITLDMSASSTGAIYTTVIYDGLKVTAKTVSDLGTQVATRAATGNVLRKQGAVNIGSGLCFGFPCDPFSGQITSVKMYLCTPTF</sequence>
<evidence type="ECO:0000313" key="5">
    <source>
        <dbReference type="EMBL" id="KAK3794874.1"/>
    </source>
</evidence>
<dbReference type="SMART" id="SM00327">
    <property type="entry name" value="VWA"/>
    <property type="match status" value="7"/>
</dbReference>
<dbReference type="EMBL" id="JAWDGP010001087">
    <property type="protein sequence ID" value="KAK3794875.1"/>
    <property type="molecule type" value="Genomic_DNA"/>
</dbReference>
<dbReference type="InterPro" id="IPR002035">
    <property type="entry name" value="VWF_A"/>
</dbReference>
<evidence type="ECO:0000259" key="4">
    <source>
        <dbReference type="PROSITE" id="PS50940"/>
    </source>
</evidence>
<dbReference type="EMBL" id="JAWDGP010001087">
    <property type="protein sequence ID" value="KAK3794874.1"/>
    <property type="molecule type" value="Genomic_DNA"/>
</dbReference>
<evidence type="ECO:0000313" key="6">
    <source>
        <dbReference type="Proteomes" id="UP001283361"/>
    </source>
</evidence>
<dbReference type="GO" id="GO:0005874">
    <property type="term" value="C:microtubule"/>
    <property type="evidence" value="ECO:0007669"/>
    <property type="project" value="InterPro"/>
</dbReference>
<dbReference type="GO" id="GO:0005576">
    <property type="term" value="C:extracellular region"/>
    <property type="evidence" value="ECO:0007669"/>
    <property type="project" value="InterPro"/>
</dbReference>
<dbReference type="GO" id="GO:0045202">
    <property type="term" value="C:synapse"/>
    <property type="evidence" value="ECO:0007669"/>
    <property type="project" value="TreeGrafter"/>
</dbReference>
<feature type="domain" description="VWFA" evidence="3">
    <location>
        <begin position="748"/>
        <end position="926"/>
    </location>
</feature>
<dbReference type="InterPro" id="IPR026074">
    <property type="entry name" value="MAP1"/>
</dbReference>
<dbReference type="GO" id="GO:0031114">
    <property type="term" value="P:regulation of microtubule depolymerization"/>
    <property type="evidence" value="ECO:0007669"/>
    <property type="project" value="TreeGrafter"/>
</dbReference>
<dbReference type="PROSITE" id="PS50234">
    <property type="entry name" value="VWFA"/>
    <property type="match status" value="7"/>
</dbReference>
<feature type="region of interest" description="Disordered" evidence="1">
    <location>
        <begin position="1545"/>
        <end position="1624"/>
    </location>
</feature>
<dbReference type="GO" id="GO:0000226">
    <property type="term" value="P:microtubule cytoskeleton organization"/>
    <property type="evidence" value="ECO:0007669"/>
    <property type="project" value="InterPro"/>
</dbReference>
<feature type="region of interest" description="Disordered" evidence="1">
    <location>
        <begin position="964"/>
        <end position="1024"/>
    </location>
</feature>
<dbReference type="Proteomes" id="UP001283361">
    <property type="component" value="Unassembled WGS sequence"/>
</dbReference>